<evidence type="ECO:0000313" key="18">
    <source>
        <dbReference type="Proteomes" id="UP000534783"/>
    </source>
</evidence>
<dbReference type="InterPro" id="IPR015806">
    <property type="entry name" value="Pyrv_Knase_insert_dom_sf"/>
</dbReference>
<evidence type="ECO:0000256" key="7">
    <source>
        <dbReference type="ARBA" id="ARBA00022741"/>
    </source>
</evidence>
<evidence type="ECO:0000259" key="16">
    <source>
        <dbReference type="Pfam" id="PF02887"/>
    </source>
</evidence>
<keyword evidence="5 14" id="KW-0808">Transferase</keyword>
<reference evidence="17 18" key="1">
    <citation type="journal article" date="2020" name="Nature">
        <title>Bacterial chemolithoautotrophy via manganese oxidation.</title>
        <authorList>
            <person name="Yu H."/>
            <person name="Leadbetter J.R."/>
        </authorList>
    </citation>
    <scope>NUCLEOTIDE SEQUENCE [LARGE SCALE GENOMIC DNA]</scope>
    <source>
        <strain evidence="17 18">Mn-1</strain>
    </source>
</reference>
<evidence type="ECO:0000256" key="6">
    <source>
        <dbReference type="ARBA" id="ARBA00022723"/>
    </source>
</evidence>
<dbReference type="InterPro" id="IPR011037">
    <property type="entry name" value="Pyrv_Knase-like_insert_dom_sf"/>
</dbReference>
<feature type="domain" description="Pyruvate kinase barrel" evidence="15">
    <location>
        <begin position="7"/>
        <end position="326"/>
    </location>
</feature>
<evidence type="ECO:0000256" key="1">
    <source>
        <dbReference type="ARBA" id="ARBA00001958"/>
    </source>
</evidence>
<dbReference type="InterPro" id="IPR015793">
    <property type="entry name" value="Pyrv_Knase_brl"/>
</dbReference>
<keyword evidence="7" id="KW-0547">Nucleotide-binding</keyword>
<dbReference type="GO" id="GO:0030955">
    <property type="term" value="F:potassium ion binding"/>
    <property type="evidence" value="ECO:0007669"/>
    <property type="project" value="UniProtKB-UniRule"/>
</dbReference>
<comment type="similarity">
    <text evidence="3 14">Belongs to the pyruvate kinase family.</text>
</comment>
<dbReference type="PANTHER" id="PTHR11817">
    <property type="entry name" value="PYRUVATE KINASE"/>
    <property type="match status" value="1"/>
</dbReference>
<evidence type="ECO:0000256" key="9">
    <source>
        <dbReference type="ARBA" id="ARBA00022840"/>
    </source>
</evidence>
<evidence type="ECO:0000256" key="12">
    <source>
        <dbReference type="ARBA" id="ARBA00023317"/>
    </source>
</evidence>
<evidence type="ECO:0000256" key="11">
    <source>
        <dbReference type="ARBA" id="ARBA00023152"/>
    </source>
</evidence>
<evidence type="ECO:0000256" key="13">
    <source>
        <dbReference type="NCBIfam" id="TIGR01064"/>
    </source>
</evidence>
<dbReference type="InterPro" id="IPR018209">
    <property type="entry name" value="Pyrv_Knase_AS"/>
</dbReference>
<dbReference type="Pfam" id="PF00224">
    <property type="entry name" value="PK"/>
    <property type="match status" value="1"/>
</dbReference>
<dbReference type="SUPFAM" id="SSF50800">
    <property type="entry name" value="PK beta-barrel domain-like"/>
    <property type="match status" value="1"/>
</dbReference>
<comment type="pathway">
    <text evidence="2 14">Carbohydrate degradation; glycolysis; pyruvate from D-glyceraldehyde 3-phosphate: step 5/5.</text>
</comment>
<dbReference type="PRINTS" id="PR01050">
    <property type="entry name" value="PYRUVTKNASE"/>
</dbReference>
<dbReference type="GO" id="GO:0005524">
    <property type="term" value="F:ATP binding"/>
    <property type="evidence" value="ECO:0007669"/>
    <property type="project" value="UniProtKB-KW"/>
</dbReference>
<comment type="caution">
    <text evidence="17">The sequence shown here is derived from an EMBL/GenBank/DDBJ whole genome shotgun (WGS) entry which is preliminary data.</text>
</comment>
<comment type="cofactor">
    <cofactor evidence="1">
        <name>K(+)</name>
        <dbReference type="ChEBI" id="CHEBI:29103"/>
    </cofactor>
</comment>
<dbReference type="Pfam" id="PF02887">
    <property type="entry name" value="PK_C"/>
    <property type="match status" value="1"/>
</dbReference>
<keyword evidence="6" id="KW-0479">Metal-binding</keyword>
<keyword evidence="10 14" id="KW-0460">Magnesium</keyword>
<dbReference type="Proteomes" id="UP000534783">
    <property type="component" value="Unassembled WGS sequence"/>
</dbReference>
<dbReference type="AlphaFoldDB" id="A0A7X6IC81"/>
<dbReference type="NCBIfam" id="NF004491">
    <property type="entry name" value="PRK05826.1"/>
    <property type="match status" value="1"/>
</dbReference>
<dbReference type="InterPro" id="IPR015795">
    <property type="entry name" value="Pyrv_Knase_C"/>
</dbReference>
<dbReference type="EMBL" id="VTOW01000003">
    <property type="protein sequence ID" value="NKE72413.1"/>
    <property type="molecule type" value="Genomic_DNA"/>
</dbReference>
<evidence type="ECO:0000256" key="4">
    <source>
        <dbReference type="ARBA" id="ARBA00012142"/>
    </source>
</evidence>
<gene>
    <name evidence="17" type="primary">pyk</name>
    <name evidence="17" type="ORF">MNODULE_16805</name>
</gene>
<name>A0A7X6IC81_9BACT</name>
<keyword evidence="11 14" id="KW-0324">Glycolysis</keyword>
<dbReference type="SUPFAM" id="SSF52935">
    <property type="entry name" value="PK C-terminal domain-like"/>
    <property type="match status" value="1"/>
</dbReference>
<evidence type="ECO:0000256" key="14">
    <source>
        <dbReference type="RuleBase" id="RU000504"/>
    </source>
</evidence>
<evidence type="ECO:0000256" key="2">
    <source>
        <dbReference type="ARBA" id="ARBA00004997"/>
    </source>
</evidence>
<proteinExistence type="inferred from homology"/>
<keyword evidence="8 14" id="KW-0418">Kinase</keyword>
<dbReference type="Gene3D" id="3.40.1380.20">
    <property type="entry name" value="Pyruvate kinase, C-terminal domain"/>
    <property type="match status" value="1"/>
</dbReference>
<feature type="domain" description="Pyruvate kinase C-terminal" evidence="16">
    <location>
        <begin position="366"/>
        <end position="477"/>
    </location>
</feature>
<dbReference type="InterPro" id="IPR040442">
    <property type="entry name" value="Pyrv_kinase-like_dom_sf"/>
</dbReference>
<dbReference type="InterPro" id="IPR015813">
    <property type="entry name" value="Pyrv/PenolPyrv_kinase-like_dom"/>
</dbReference>
<keyword evidence="12 17" id="KW-0670">Pyruvate</keyword>
<dbReference type="PROSITE" id="PS00110">
    <property type="entry name" value="PYRUVATE_KINASE"/>
    <property type="match status" value="1"/>
</dbReference>
<dbReference type="GO" id="GO:0004743">
    <property type="term" value="F:pyruvate kinase activity"/>
    <property type="evidence" value="ECO:0007669"/>
    <property type="project" value="UniProtKB-UniRule"/>
</dbReference>
<evidence type="ECO:0000256" key="8">
    <source>
        <dbReference type="ARBA" id="ARBA00022777"/>
    </source>
</evidence>
<dbReference type="FunFam" id="2.40.33.10:FF:000001">
    <property type="entry name" value="Pyruvate kinase"/>
    <property type="match status" value="1"/>
</dbReference>
<dbReference type="UniPathway" id="UPA00109">
    <property type="reaction ID" value="UER00188"/>
</dbReference>
<evidence type="ECO:0000313" key="17">
    <source>
        <dbReference type="EMBL" id="NKE72413.1"/>
    </source>
</evidence>
<keyword evidence="9" id="KW-0067">ATP-binding</keyword>
<dbReference type="SUPFAM" id="SSF51621">
    <property type="entry name" value="Phosphoenolpyruvate/pyruvate domain"/>
    <property type="match status" value="1"/>
</dbReference>
<evidence type="ECO:0000256" key="5">
    <source>
        <dbReference type="ARBA" id="ARBA00022679"/>
    </source>
</evidence>
<dbReference type="GO" id="GO:0000287">
    <property type="term" value="F:magnesium ion binding"/>
    <property type="evidence" value="ECO:0007669"/>
    <property type="project" value="UniProtKB-UniRule"/>
</dbReference>
<dbReference type="NCBIfam" id="TIGR01064">
    <property type="entry name" value="pyruv_kin"/>
    <property type="match status" value="1"/>
</dbReference>
<evidence type="ECO:0000259" key="15">
    <source>
        <dbReference type="Pfam" id="PF00224"/>
    </source>
</evidence>
<sequence length="479" mass="52402">MELSGHMTKIVCTIGPASRSEAVLEELMKNGMDVARLNFAHGSLEDHREVIGRIRAIAAKLHRGCMILGDLPGPKIRIGKLQNQPLLLNKEDEISLTTEDVPGTAARIPVGYPKLPQSVSAGRTIYLNDGFIQLQVQEVSGFDVRCKVVIGGELLSYKGLNIPGAKIDLDVITEQDLGFVDFGLREGIDAFSISFVEKAADILKVRAFAKERGESLYVVAKIERVEAIDRIDEILNAADAVMIARGDLGVQIPLEDVPAVQKKLIHKANLMNRPVITATQMLVSMTQNVRPTRAEVSDAANAILDGTDAVMLSEETAVGKYPAEAVAMLAKIAASIERQREEIDALSDLAEYFRKGPGREGISAEETISLNAIETARSLNARYILVPTQNGDAARRLSRFKPGCWILSFCDDEKTRNLLALSFGVLPVLMKREERGDPDAVKRYLIDAGLSQKNDRLILTQRATAGRPDDIDSLRVLTI</sequence>
<dbReference type="InterPro" id="IPR001697">
    <property type="entry name" value="Pyr_Knase"/>
</dbReference>
<organism evidence="17 18">
    <name type="scientific">Candidatus Manganitrophus noduliformans</name>
    <dbReference type="NCBI Taxonomy" id="2606439"/>
    <lineage>
        <taxon>Bacteria</taxon>
        <taxon>Pseudomonadati</taxon>
        <taxon>Nitrospirota</taxon>
        <taxon>Nitrospiria</taxon>
        <taxon>Candidatus Troglogloeales</taxon>
        <taxon>Candidatus Manganitrophaceae</taxon>
        <taxon>Candidatus Manganitrophus</taxon>
    </lineage>
</organism>
<evidence type="ECO:0000256" key="3">
    <source>
        <dbReference type="ARBA" id="ARBA00008663"/>
    </source>
</evidence>
<accession>A0A7X6IC81</accession>
<evidence type="ECO:0000256" key="10">
    <source>
        <dbReference type="ARBA" id="ARBA00022842"/>
    </source>
</evidence>
<dbReference type="NCBIfam" id="NF004978">
    <property type="entry name" value="PRK06354.1"/>
    <property type="match status" value="1"/>
</dbReference>
<keyword evidence="18" id="KW-1185">Reference proteome</keyword>
<dbReference type="Gene3D" id="3.20.20.60">
    <property type="entry name" value="Phosphoenolpyruvate-binding domains"/>
    <property type="match status" value="1"/>
</dbReference>
<comment type="catalytic activity">
    <reaction evidence="14">
        <text>pyruvate + ATP = phosphoenolpyruvate + ADP + H(+)</text>
        <dbReference type="Rhea" id="RHEA:18157"/>
        <dbReference type="ChEBI" id="CHEBI:15361"/>
        <dbReference type="ChEBI" id="CHEBI:15378"/>
        <dbReference type="ChEBI" id="CHEBI:30616"/>
        <dbReference type="ChEBI" id="CHEBI:58702"/>
        <dbReference type="ChEBI" id="CHEBI:456216"/>
        <dbReference type="EC" id="2.7.1.40"/>
    </reaction>
</comment>
<protein>
    <recommendedName>
        <fullName evidence="4 13">Pyruvate kinase</fullName>
        <ecNumber evidence="4 13">2.7.1.40</ecNumber>
    </recommendedName>
</protein>
<dbReference type="Gene3D" id="2.40.33.10">
    <property type="entry name" value="PK beta-barrel domain-like"/>
    <property type="match status" value="1"/>
</dbReference>
<dbReference type="EC" id="2.7.1.40" evidence="4 13"/>
<dbReference type="InterPro" id="IPR036918">
    <property type="entry name" value="Pyrv_Knase_C_sf"/>
</dbReference>
<dbReference type="GO" id="GO:0016301">
    <property type="term" value="F:kinase activity"/>
    <property type="evidence" value="ECO:0007669"/>
    <property type="project" value="UniProtKB-KW"/>
</dbReference>